<dbReference type="GO" id="GO:0019843">
    <property type="term" value="F:rRNA binding"/>
    <property type="evidence" value="ECO:0007669"/>
    <property type="project" value="UniProtKB-KW"/>
</dbReference>
<evidence type="ECO:0000256" key="5">
    <source>
        <dbReference type="ARBA" id="ARBA00023274"/>
    </source>
</evidence>
<dbReference type="InterPro" id="IPR009027">
    <property type="entry name" value="Ribosomal_bL9/RNase_H1_N"/>
</dbReference>
<feature type="domain" description="Ribosomal protein L9" evidence="9">
    <location>
        <begin position="57"/>
        <end position="84"/>
    </location>
</feature>
<dbReference type="InterPro" id="IPR036791">
    <property type="entry name" value="Ribosomal_bL9_C_sf"/>
</dbReference>
<dbReference type="SUPFAM" id="SSF55658">
    <property type="entry name" value="L9 N-domain-like"/>
    <property type="match status" value="1"/>
</dbReference>
<dbReference type="InterPro" id="IPR036935">
    <property type="entry name" value="Ribosomal_bL9_N_sf"/>
</dbReference>
<dbReference type="Gene3D" id="3.40.5.10">
    <property type="entry name" value="Ribosomal protein L9, N-terminal domain"/>
    <property type="match status" value="1"/>
</dbReference>
<evidence type="ECO:0000256" key="1">
    <source>
        <dbReference type="ARBA" id="ARBA00010605"/>
    </source>
</evidence>
<dbReference type="AlphaFoldDB" id="A0A0D6R5I6"/>
<dbReference type="InterPro" id="IPR000244">
    <property type="entry name" value="Ribosomal_bL9"/>
</dbReference>
<sequence length="193" mass="21610">MVMALSSNWLANFPLQAAKSTLGSVAMSKCPPFLVIAQKKGKKIRQIVLTKDVSEVGKKGDLVTVKAGFFRNFLFPRGEAQIATTEYLKELRLEEERKEAEKRRVKEEAQALALLMQTAGAFKVKRKKGAKGRQIFGSVTAQDLSDIIKSQLERDIDKRTITIPEIRETGEYVAEIKLHPEVIARVRITVLAN</sequence>
<dbReference type="NCBIfam" id="TIGR00158">
    <property type="entry name" value="L9"/>
    <property type="match status" value="1"/>
</dbReference>
<dbReference type="InterPro" id="IPR020070">
    <property type="entry name" value="Ribosomal_bL9_N"/>
</dbReference>
<dbReference type="GO" id="GO:1990904">
    <property type="term" value="C:ribonucleoprotein complex"/>
    <property type="evidence" value="ECO:0007669"/>
    <property type="project" value="UniProtKB-KW"/>
</dbReference>
<dbReference type="GO" id="GO:0003735">
    <property type="term" value="F:structural constituent of ribosome"/>
    <property type="evidence" value="ECO:0007669"/>
    <property type="project" value="InterPro"/>
</dbReference>
<dbReference type="GO" id="GO:0006412">
    <property type="term" value="P:translation"/>
    <property type="evidence" value="ECO:0007669"/>
    <property type="project" value="InterPro"/>
</dbReference>
<dbReference type="InterPro" id="IPR020594">
    <property type="entry name" value="Ribosomal_bL9_bac/chp"/>
</dbReference>
<dbReference type="PROSITE" id="PS00651">
    <property type="entry name" value="RIBOSOMAL_L9"/>
    <property type="match status" value="1"/>
</dbReference>
<keyword evidence="4" id="KW-0689">Ribosomal protein</keyword>
<dbReference type="SUPFAM" id="SSF55653">
    <property type="entry name" value="Ribosomal protein L9 C-domain"/>
    <property type="match status" value="1"/>
</dbReference>
<accession>A0A0D6R5I6</accession>
<reference evidence="10" key="1">
    <citation type="submission" date="2015-03" db="EMBL/GenBank/DDBJ databases">
        <title>A transcriptome of Araucaria cunninghamii, an australian fine timber species.</title>
        <authorList>
            <person name="Jing Yi C.J.Y."/>
            <person name="Yin San L.Y.S."/>
            <person name="Abdul Karim S.S."/>
            <person name="Wan Azmi N.N."/>
            <person name="Hercus R.R."/>
            <person name="Croft L.L."/>
        </authorList>
    </citation>
    <scope>NUCLEOTIDE SEQUENCE</scope>
    <source>
        <strain evidence="10">MI0301</strain>
        <tissue evidence="10">Leaf</tissue>
    </source>
</reference>
<evidence type="ECO:0000259" key="9">
    <source>
        <dbReference type="PROSITE" id="PS00651"/>
    </source>
</evidence>
<evidence type="ECO:0000256" key="7">
    <source>
        <dbReference type="ARBA" id="ARBA00035193"/>
    </source>
</evidence>
<proteinExistence type="inferred from homology"/>
<evidence type="ECO:0000256" key="6">
    <source>
        <dbReference type="ARBA" id="ARBA00031047"/>
    </source>
</evidence>
<dbReference type="Pfam" id="PF03948">
    <property type="entry name" value="Ribosomal_L9_C"/>
    <property type="match status" value="1"/>
</dbReference>
<evidence type="ECO:0000256" key="4">
    <source>
        <dbReference type="ARBA" id="ARBA00022980"/>
    </source>
</evidence>
<keyword evidence="3" id="KW-0694">RNA-binding</keyword>
<organism evidence="10">
    <name type="scientific">Araucaria cunninghamii</name>
    <name type="common">Hoop pine</name>
    <name type="synonym">Moreton Bay pine</name>
    <dbReference type="NCBI Taxonomy" id="56994"/>
    <lineage>
        <taxon>Eukaryota</taxon>
        <taxon>Viridiplantae</taxon>
        <taxon>Streptophyta</taxon>
        <taxon>Embryophyta</taxon>
        <taxon>Tracheophyta</taxon>
        <taxon>Spermatophyta</taxon>
        <taxon>Pinopsida</taxon>
        <taxon>Pinidae</taxon>
        <taxon>Conifers II</taxon>
        <taxon>Araucariales</taxon>
        <taxon>Araucariaceae</taxon>
        <taxon>Araucaria</taxon>
    </lineage>
</organism>
<dbReference type="FunFam" id="3.10.430.100:FF:000005">
    <property type="entry name" value="50S ribosomal protein L9"/>
    <property type="match status" value="1"/>
</dbReference>
<dbReference type="InterPro" id="IPR020069">
    <property type="entry name" value="Ribosomal_bL9_C"/>
</dbReference>
<evidence type="ECO:0000256" key="8">
    <source>
        <dbReference type="ARBA" id="ARBA00035427"/>
    </source>
</evidence>
<dbReference type="HAMAP" id="MF_00503">
    <property type="entry name" value="Ribosomal_bL9"/>
    <property type="match status" value="1"/>
</dbReference>
<evidence type="ECO:0000256" key="3">
    <source>
        <dbReference type="ARBA" id="ARBA00022884"/>
    </source>
</evidence>
<dbReference type="EMBL" id="GCKF01029786">
    <property type="protein sequence ID" value="JAG97966.1"/>
    <property type="molecule type" value="Transcribed_RNA"/>
</dbReference>
<evidence type="ECO:0000313" key="10">
    <source>
        <dbReference type="EMBL" id="JAG97966.1"/>
    </source>
</evidence>
<dbReference type="Pfam" id="PF01281">
    <property type="entry name" value="Ribosomal_L9_N"/>
    <property type="match status" value="1"/>
</dbReference>
<keyword evidence="2" id="KW-0699">rRNA-binding</keyword>
<dbReference type="GO" id="GO:0005840">
    <property type="term" value="C:ribosome"/>
    <property type="evidence" value="ECO:0007669"/>
    <property type="project" value="UniProtKB-KW"/>
</dbReference>
<comment type="similarity">
    <text evidence="1">Belongs to the bacterial ribosomal protein bL9 family.</text>
</comment>
<evidence type="ECO:0000256" key="2">
    <source>
        <dbReference type="ARBA" id="ARBA00022730"/>
    </source>
</evidence>
<dbReference type="Gene3D" id="3.10.430.100">
    <property type="entry name" value="Ribosomal protein L9, C-terminal domain"/>
    <property type="match status" value="1"/>
</dbReference>
<name>A0A0D6R5I6_ARACU</name>
<protein>
    <recommendedName>
        <fullName evidence="7">Large ribosomal subunit protein bL9c</fullName>
    </recommendedName>
    <alternativeName>
        <fullName evidence="8">50S ribosomal protein L9, chloroplastic</fullName>
    </alternativeName>
    <alternativeName>
        <fullName evidence="6">CL9</fullName>
    </alternativeName>
</protein>
<dbReference type="PANTHER" id="PTHR21368">
    <property type="entry name" value="50S RIBOSOMAL PROTEIN L9"/>
    <property type="match status" value="1"/>
</dbReference>
<keyword evidence="5" id="KW-0687">Ribonucleoprotein</keyword>